<evidence type="ECO:0000256" key="1">
    <source>
        <dbReference type="ARBA" id="ARBA00005031"/>
    </source>
</evidence>
<dbReference type="Pfam" id="PF00113">
    <property type="entry name" value="Enolase_C"/>
    <property type="match status" value="1"/>
</dbReference>
<comment type="similarity">
    <text evidence="2">Belongs to the enolase family.</text>
</comment>
<evidence type="ECO:0000256" key="4">
    <source>
        <dbReference type="ARBA" id="ARBA00023152"/>
    </source>
</evidence>
<dbReference type="InterPro" id="IPR020810">
    <property type="entry name" value="Enolase_C"/>
</dbReference>
<dbReference type="SUPFAM" id="SSF51604">
    <property type="entry name" value="Enolase C-terminal domain-like"/>
    <property type="match status" value="1"/>
</dbReference>
<keyword evidence="5" id="KW-0456">Lyase</keyword>
<dbReference type="UniPathway" id="UPA00109">
    <property type="reaction ID" value="UER00187"/>
</dbReference>
<dbReference type="STRING" id="3469.A0A4Y7JBR7"/>
<gene>
    <name evidence="7" type="ORF">C5167_004487</name>
</gene>
<proteinExistence type="inferred from homology"/>
<dbReference type="EC" id="4.2.1.11" evidence="3"/>
<evidence type="ECO:0000256" key="5">
    <source>
        <dbReference type="ARBA" id="ARBA00023239"/>
    </source>
</evidence>
<evidence type="ECO:0000259" key="6">
    <source>
        <dbReference type="Pfam" id="PF00113"/>
    </source>
</evidence>
<dbReference type="Gene3D" id="3.20.20.120">
    <property type="entry name" value="Enolase-like C-terminal domain"/>
    <property type="match status" value="1"/>
</dbReference>
<sequence length="124" mass="13779">MLFGFIDFRSMSISITSTISPIKIHITGLAGNIQLDLNEDKNNRSSKISGKKLKGLDKVQVVRDDLFVTNPKVNQIGSVIEEMEVGRMSEKAGWGVLTSHHSGETTTLLLLIFYGLNDELMERV</sequence>
<keyword evidence="4" id="KW-0324">Glycolysis</keyword>
<reference evidence="7 8" key="1">
    <citation type="journal article" date="2018" name="Science">
        <title>The opium poppy genome and morphinan production.</title>
        <authorList>
            <person name="Guo L."/>
            <person name="Winzer T."/>
            <person name="Yang X."/>
            <person name="Li Y."/>
            <person name="Ning Z."/>
            <person name="He Z."/>
            <person name="Teodor R."/>
            <person name="Lu Y."/>
            <person name="Bowser T.A."/>
            <person name="Graham I.A."/>
            <person name="Ye K."/>
        </authorList>
    </citation>
    <scope>NUCLEOTIDE SEQUENCE [LARGE SCALE GENOMIC DNA]</scope>
    <source>
        <strain evidence="8">cv. HN1</strain>
        <tissue evidence="7">Leaves</tissue>
    </source>
</reference>
<dbReference type="Proteomes" id="UP000316621">
    <property type="component" value="Chromosome 4"/>
</dbReference>
<dbReference type="GO" id="GO:0004634">
    <property type="term" value="F:phosphopyruvate hydratase activity"/>
    <property type="evidence" value="ECO:0007669"/>
    <property type="project" value="UniProtKB-EC"/>
</dbReference>
<organism evidence="7 8">
    <name type="scientific">Papaver somniferum</name>
    <name type="common">Opium poppy</name>
    <dbReference type="NCBI Taxonomy" id="3469"/>
    <lineage>
        <taxon>Eukaryota</taxon>
        <taxon>Viridiplantae</taxon>
        <taxon>Streptophyta</taxon>
        <taxon>Embryophyta</taxon>
        <taxon>Tracheophyta</taxon>
        <taxon>Spermatophyta</taxon>
        <taxon>Magnoliopsida</taxon>
        <taxon>Ranunculales</taxon>
        <taxon>Papaveraceae</taxon>
        <taxon>Papaveroideae</taxon>
        <taxon>Papaver</taxon>
    </lineage>
</organism>
<dbReference type="AlphaFoldDB" id="A0A4Y7JBR7"/>
<evidence type="ECO:0000313" key="7">
    <source>
        <dbReference type="EMBL" id="RZC57189.1"/>
    </source>
</evidence>
<dbReference type="EMBL" id="CM010718">
    <property type="protein sequence ID" value="RZC57189.1"/>
    <property type="molecule type" value="Genomic_DNA"/>
</dbReference>
<dbReference type="GO" id="GO:0006096">
    <property type="term" value="P:glycolytic process"/>
    <property type="evidence" value="ECO:0007669"/>
    <property type="project" value="UniProtKB-UniPathway"/>
</dbReference>
<protein>
    <recommendedName>
        <fullName evidence="3">phosphopyruvate hydratase</fullName>
        <ecNumber evidence="3">4.2.1.11</ecNumber>
    </recommendedName>
</protein>
<dbReference type="Gramene" id="RZC57189">
    <property type="protein sequence ID" value="RZC57189"/>
    <property type="gene ID" value="C5167_004487"/>
</dbReference>
<keyword evidence="8" id="KW-1185">Reference proteome</keyword>
<name>A0A4Y7JBR7_PAPSO</name>
<accession>A0A4Y7JBR7</accession>
<evidence type="ECO:0000256" key="3">
    <source>
        <dbReference type="ARBA" id="ARBA00012058"/>
    </source>
</evidence>
<dbReference type="InterPro" id="IPR036849">
    <property type="entry name" value="Enolase-like_C_sf"/>
</dbReference>
<evidence type="ECO:0000256" key="2">
    <source>
        <dbReference type="ARBA" id="ARBA00009604"/>
    </source>
</evidence>
<comment type="pathway">
    <text evidence="1">Carbohydrate degradation; glycolysis; pyruvate from D-glyceraldehyde 3-phosphate: step 4/5.</text>
</comment>
<evidence type="ECO:0000313" key="8">
    <source>
        <dbReference type="Proteomes" id="UP000316621"/>
    </source>
</evidence>
<feature type="domain" description="Enolase C-terminal TIM barrel" evidence="6">
    <location>
        <begin position="72"/>
        <end position="106"/>
    </location>
</feature>